<dbReference type="CDD" id="cd06224">
    <property type="entry name" value="REM"/>
    <property type="match status" value="1"/>
</dbReference>
<feature type="compositionally biased region" description="Basic residues" evidence="3">
    <location>
        <begin position="41"/>
        <end position="52"/>
    </location>
</feature>
<dbReference type="InterPro" id="IPR023578">
    <property type="entry name" value="Ras_GEF_dom_sf"/>
</dbReference>
<feature type="compositionally biased region" description="Pro residues" evidence="3">
    <location>
        <begin position="449"/>
        <end position="463"/>
    </location>
</feature>
<dbReference type="CTD" id="2889"/>
<dbReference type="SMART" id="SM00147">
    <property type="entry name" value="RasGEF"/>
    <property type="match status" value="1"/>
</dbReference>
<dbReference type="PROSITE" id="PS50009">
    <property type="entry name" value="RASGEF_CAT"/>
    <property type="match status" value="1"/>
</dbReference>
<proteinExistence type="predicted"/>
<feature type="compositionally biased region" description="Low complexity" evidence="3">
    <location>
        <begin position="231"/>
        <end position="242"/>
    </location>
</feature>
<feature type="compositionally biased region" description="Basic and acidic residues" evidence="3">
    <location>
        <begin position="376"/>
        <end position="389"/>
    </location>
</feature>
<dbReference type="Pfam" id="PF00618">
    <property type="entry name" value="RasGEF_N"/>
    <property type="match status" value="1"/>
</dbReference>
<dbReference type="PANTHER" id="PTHR23113">
    <property type="entry name" value="GUANINE NUCLEOTIDE EXCHANGE FACTOR"/>
    <property type="match status" value="1"/>
</dbReference>
<dbReference type="AlphaFoldDB" id="A0A3Q7SR81"/>
<dbReference type="PANTHER" id="PTHR23113:SF224">
    <property type="entry name" value="RAP GUANINE NUCLEOTIDE EXCHANGE FACTOR 1"/>
    <property type="match status" value="1"/>
</dbReference>
<feature type="compositionally biased region" description="Polar residues" evidence="3">
    <location>
        <begin position="484"/>
        <end position="494"/>
    </location>
</feature>
<dbReference type="InterPro" id="IPR019804">
    <property type="entry name" value="Ras_G-nucl-exch_fac_CS"/>
</dbReference>
<dbReference type="SMART" id="SM00229">
    <property type="entry name" value="RasGEFN"/>
    <property type="match status" value="1"/>
</dbReference>
<organism evidence="6 7">
    <name type="scientific">Vulpes vulpes</name>
    <name type="common">Red fox</name>
    <dbReference type="NCBI Taxonomy" id="9627"/>
    <lineage>
        <taxon>Eukaryota</taxon>
        <taxon>Metazoa</taxon>
        <taxon>Chordata</taxon>
        <taxon>Craniata</taxon>
        <taxon>Vertebrata</taxon>
        <taxon>Euteleostomi</taxon>
        <taxon>Mammalia</taxon>
        <taxon>Eutheria</taxon>
        <taxon>Laurasiatheria</taxon>
        <taxon>Carnivora</taxon>
        <taxon>Caniformia</taxon>
        <taxon>Canidae</taxon>
        <taxon>Vulpes</taxon>
    </lineage>
</organism>
<dbReference type="InterPro" id="IPR001895">
    <property type="entry name" value="RASGEF_cat_dom"/>
</dbReference>
<dbReference type="CDD" id="cd00155">
    <property type="entry name" value="RasGEF"/>
    <property type="match status" value="1"/>
</dbReference>
<dbReference type="InterPro" id="IPR036964">
    <property type="entry name" value="RASGEF_cat_dom_sf"/>
</dbReference>
<evidence type="ECO:0000256" key="3">
    <source>
        <dbReference type="SAM" id="MobiDB-lite"/>
    </source>
</evidence>
<dbReference type="Gene3D" id="1.10.840.10">
    <property type="entry name" value="Ras guanine-nucleotide exchange factors catalytic domain"/>
    <property type="match status" value="1"/>
</dbReference>
<dbReference type="SUPFAM" id="SSF48366">
    <property type="entry name" value="Ras GEF"/>
    <property type="match status" value="1"/>
</dbReference>
<evidence type="ECO:0000259" key="4">
    <source>
        <dbReference type="PROSITE" id="PS50009"/>
    </source>
</evidence>
<dbReference type="InterPro" id="IPR008937">
    <property type="entry name" value="Ras-like_GEF"/>
</dbReference>
<protein>
    <submittedName>
        <fullName evidence="7">Rap guanine nucleotide exchange factor 1 isoform X18</fullName>
    </submittedName>
</protein>
<reference evidence="6" key="2">
    <citation type="submission" date="2025-05" db="UniProtKB">
        <authorList>
            <consortium name="RefSeq"/>
        </authorList>
    </citation>
    <scope>NUCLEOTIDE SEQUENCE [LARGE SCALE GENOMIC DNA]</scope>
</reference>
<dbReference type="GeneID" id="112927996"/>
<feature type="compositionally biased region" description="Basic and acidic residues" evidence="3">
    <location>
        <begin position="660"/>
        <end position="670"/>
    </location>
</feature>
<feature type="domain" description="Ras-GEF" evidence="4">
    <location>
        <begin position="859"/>
        <end position="1083"/>
    </location>
</feature>
<dbReference type="Pfam" id="PF00617">
    <property type="entry name" value="RasGEF"/>
    <property type="match status" value="1"/>
</dbReference>
<feature type="domain" description="N-terminal Ras-GEF" evidence="5">
    <location>
        <begin position="707"/>
        <end position="829"/>
    </location>
</feature>
<dbReference type="GO" id="GO:0007265">
    <property type="term" value="P:Ras protein signal transduction"/>
    <property type="evidence" value="ECO:0007669"/>
    <property type="project" value="TreeGrafter"/>
</dbReference>
<sequence length="1096" mass="123175">MGNAAEKQKPRKPSRLCPWKQDSQRSHLSSFTMKLKDKFHSPKIKRTPSKKGKPAEVSVKNPEKPVSKEATDRFLPEGYPLPLDLEQQAVEFMSTSAVASRSQRQKNLSWLEEKEKEVVSALRYFKTIVDKMAIDKKVLEMLPGSASKVLEAILPLVQSDPRIQHSSALSSCYSRVYQSLANLIRWSDQVMLEGVNSEDKETVTTVKGVIKAVLDGVKELVRLTIEKQGHPSPTSPVKPSSPACKPDGQSELPLTDREVEILNKTTGMSQSAELLPDSTDEEIAPPKPPLPGIRVVDNSPPPALPPKKRQSAPSPTRVAVVAPMSRATSGSSLPVGINRQDFDVDCYTQRRLSGGSHSYGGESPRLSPCSSIGKLSKSDEQLSSLDRDSGQCSRNTSCETLDHYDPDYEFLQQDLSNADQIPQQVACNLSPLPESLGESGSPFLGHPFQLPPAPGSCPQPEGPLAPGQQIDMPPALPEKKRRSAASQTTDSSGCRMSYERHPSQYDNISEDDLQNPASVPSVPFTPFAAILPFQQGGSSASVEFVGDFTVPESTTGDPEKPPPLPEKKNKHMLAYMQLLEDYSEPQPSMFYQTPQNEHIYQQKNKLLMEVYGFNDSFSTEALQELAPPPALPPKQRQLESPAMKDGHPRDPSSVSSTPGKESRDSDRASRSPDGSELARLEEEVDELSLIDHNEIMARLTLKQEGDDGPDVRGGSGDILLVHATETDRKDLVLYCEAFLTTYRTFITPEELIKKLQYRYEKFSPFADTFKKRVSKNTFFVLVRVVDELCLVELTEEILKLLMELVFRLVCNGELSLARVLRKNILDKVDQKKLLRCANSDQPLAARGVAARPGTLHDFHSHEIAEQLTLLDAELFYKIEIPEVLLWAKEQNEEKSPNLTQFTEHFNNMSYWVRSIIMLQEKAQDRERLLLKFIKIMKHLRKLNNFNSYLAILSALDSAPIRRLEWQKQTSEGLAEYCTLIDSSSSFRAYRAALSEVEPPCIPYLGLILQDLTFVHLGNPDYIDGKVNFSKRWQQFNILDSMRCFQQAHYDIRRNDDIINFFNDFSDHLAEEALWELSLKIKPRNITRRKTDREEKT</sequence>
<accession>A0A3Q7SR81</accession>
<feature type="region of interest" description="Disordered" evidence="3">
    <location>
        <begin position="225"/>
        <end position="252"/>
    </location>
</feature>
<dbReference type="InterPro" id="IPR000651">
    <property type="entry name" value="Ras-like_Gua-exchang_fac_N"/>
</dbReference>
<dbReference type="Proteomes" id="UP001652641">
    <property type="component" value="Chromosome 2"/>
</dbReference>
<dbReference type="PROSITE" id="PS00720">
    <property type="entry name" value="RASGEF"/>
    <property type="match status" value="1"/>
</dbReference>
<evidence type="ECO:0000256" key="1">
    <source>
        <dbReference type="ARBA" id="ARBA00022658"/>
    </source>
</evidence>
<evidence type="ECO:0000313" key="6">
    <source>
        <dbReference type="Proteomes" id="UP001652641"/>
    </source>
</evidence>
<dbReference type="GO" id="GO:0005085">
    <property type="term" value="F:guanyl-nucleotide exchange factor activity"/>
    <property type="evidence" value="ECO:0007669"/>
    <property type="project" value="UniProtKB-KW"/>
</dbReference>
<feature type="region of interest" description="Disordered" evidence="3">
    <location>
        <begin position="353"/>
        <end position="395"/>
    </location>
</feature>
<reference evidence="7" key="3">
    <citation type="submission" date="2025-08" db="UniProtKB">
        <authorList>
            <consortium name="RefSeq"/>
        </authorList>
    </citation>
    <scope>IDENTIFICATION</scope>
    <source>
        <tissue evidence="7">Cell line</tissue>
    </source>
</reference>
<keyword evidence="1 2" id="KW-0344">Guanine-nucleotide releasing factor</keyword>
<gene>
    <name evidence="7" type="primary">RAPGEF1</name>
</gene>
<reference key="1">
    <citation type="submission" date="2019-01" db="UniProtKB">
        <authorList>
            <consortium name="RefSeq"/>
        </authorList>
    </citation>
    <scope>IDENTIFICATION</scope>
</reference>
<keyword evidence="6" id="KW-1185">Reference proteome</keyword>
<dbReference type="Gene3D" id="1.20.870.10">
    <property type="entry name" value="Son of sevenless (SoS) protein Chain: S domain 1"/>
    <property type="match status" value="1"/>
</dbReference>
<dbReference type="RefSeq" id="XP_025865334.2">
    <property type="nucleotide sequence ID" value="XM_026009549.2"/>
</dbReference>
<evidence type="ECO:0000259" key="5">
    <source>
        <dbReference type="PROSITE" id="PS50212"/>
    </source>
</evidence>
<evidence type="ECO:0000313" key="7">
    <source>
        <dbReference type="RefSeq" id="XP_025865334.2"/>
    </source>
</evidence>
<evidence type="ECO:0000256" key="2">
    <source>
        <dbReference type="PROSITE-ProRule" id="PRU00168"/>
    </source>
</evidence>
<name>A0A3Q7SR81_VULVU</name>
<feature type="region of interest" description="Disordered" evidence="3">
    <location>
        <begin position="430"/>
        <end position="499"/>
    </location>
</feature>
<feature type="region of interest" description="Disordered" evidence="3">
    <location>
        <begin position="1"/>
        <end position="69"/>
    </location>
</feature>
<feature type="region of interest" description="Disordered" evidence="3">
    <location>
        <begin position="625"/>
        <end position="680"/>
    </location>
</feature>
<dbReference type="GO" id="GO:0005886">
    <property type="term" value="C:plasma membrane"/>
    <property type="evidence" value="ECO:0007669"/>
    <property type="project" value="TreeGrafter"/>
</dbReference>
<feature type="region of interest" description="Disordered" evidence="3">
    <location>
        <begin position="266"/>
        <end position="317"/>
    </location>
</feature>
<dbReference type="PROSITE" id="PS50212">
    <property type="entry name" value="RASGEF_NTER"/>
    <property type="match status" value="1"/>
</dbReference>